<reference evidence="1 3" key="2">
    <citation type="journal article" date="2013" name="Nature">
        <title>Insights into bilaterian evolution from three spiralian genomes.</title>
        <authorList>
            <person name="Simakov O."/>
            <person name="Marletaz F."/>
            <person name="Cho S.J."/>
            <person name="Edsinger-Gonzales E."/>
            <person name="Havlak P."/>
            <person name="Hellsten U."/>
            <person name="Kuo D.H."/>
            <person name="Larsson T."/>
            <person name="Lv J."/>
            <person name="Arendt D."/>
            <person name="Savage R."/>
            <person name="Osoegawa K."/>
            <person name="de Jong P."/>
            <person name="Grimwood J."/>
            <person name="Chapman J.A."/>
            <person name="Shapiro H."/>
            <person name="Aerts A."/>
            <person name="Otillar R.P."/>
            <person name="Terry A.Y."/>
            <person name="Boore J.L."/>
            <person name="Grigoriev I.V."/>
            <person name="Lindberg D.R."/>
            <person name="Seaver E.C."/>
            <person name="Weisblat D.A."/>
            <person name="Putnam N.H."/>
            <person name="Rokhsar D.S."/>
        </authorList>
    </citation>
    <scope>NUCLEOTIDE SEQUENCE</scope>
    <source>
        <strain evidence="1 3">I ESC-2004</strain>
    </source>
</reference>
<proteinExistence type="predicted"/>
<dbReference type="EMBL" id="AMQN01004663">
    <property type="status" value="NOT_ANNOTATED_CDS"/>
    <property type="molecule type" value="Genomic_DNA"/>
</dbReference>
<name>R7V8Y3_CAPTE</name>
<organism evidence="1">
    <name type="scientific">Capitella teleta</name>
    <name type="common">Polychaete worm</name>
    <dbReference type="NCBI Taxonomy" id="283909"/>
    <lineage>
        <taxon>Eukaryota</taxon>
        <taxon>Metazoa</taxon>
        <taxon>Spiralia</taxon>
        <taxon>Lophotrochozoa</taxon>
        <taxon>Annelida</taxon>
        <taxon>Polychaeta</taxon>
        <taxon>Sedentaria</taxon>
        <taxon>Scolecida</taxon>
        <taxon>Capitellidae</taxon>
        <taxon>Capitella</taxon>
    </lineage>
</organism>
<accession>R7V8Y3</accession>
<dbReference type="EnsemblMetazoa" id="CapteT91439">
    <property type="protein sequence ID" value="CapteP91439"/>
    <property type="gene ID" value="CapteG91439"/>
</dbReference>
<protein>
    <recommendedName>
        <fullName evidence="4">Alkylated DNA repair protein AlkB homologue 8 N-terminal domain-containing protein</fullName>
    </recommendedName>
</protein>
<dbReference type="EMBL" id="KB294122">
    <property type="protein sequence ID" value="ELU14977.1"/>
    <property type="molecule type" value="Genomic_DNA"/>
</dbReference>
<evidence type="ECO:0000313" key="1">
    <source>
        <dbReference type="EMBL" id="ELU14977.1"/>
    </source>
</evidence>
<evidence type="ECO:0008006" key="4">
    <source>
        <dbReference type="Google" id="ProtNLM"/>
    </source>
</evidence>
<dbReference type="OMA" id="FNYCSEV"/>
<dbReference type="STRING" id="283909.R7V8Y3"/>
<evidence type="ECO:0000313" key="2">
    <source>
        <dbReference type="EnsemblMetazoa" id="CapteP91439"/>
    </source>
</evidence>
<dbReference type="AlphaFoldDB" id="R7V8Y3"/>
<feature type="non-terminal residue" evidence="1">
    <location>
        <position position="1"/>
    </location>
</feature>
<dbReference type="HOGENOM" id="CLU_1965001_0_0_1"/>
<reference evidence="2" key="3">
    <citation type="submission" date="2015-06" db="UniProtKB">
        <authorList>
            <consortium name="EnsemblMetazoa"/>
        </authorList>
    </citation>
    <scope>IDENTIFICATION</scope>
</reference>
<gene>
    <name evidence="1" type="ORF">CAPTEDRAFT_91439</name>
</gene>
<sequence>KTHVMHFTSSRPLPTSPVLIASNPIETEKSTMFLGIKIDPKLRWDQHIAMIKRKISKSIGAISKIKYLLEVSTLKTLYYAFVCPYLFYCIDVWRKAARCHLNSLIKAQKLCCRIILNAHPRSESSPTI</sequence>
<keyword evidence="3" id="KW-1185">Reference proteome</keyword>
<evidence type="ECO:0000313" key="3">
    <source>
        <dbReference type="Proteomes" id="UP000014760"/>
    </source>
</evidence>
<dbReference type="Proteomes" id="UP000014760">
    <property type="component" value="Unassembled WGS sequence"/>
</dbReference>
<dbReference type="OrthoDB" id="414730at2759"/>
<reference evidence="3" key="1">
    <citation type="submission" date="2012-12" db="EMBL/GenBank/DDBJ databases">
        <authorList>
            <person name="Hellsten U."/>
            <person name="Grimwood J."/>
            <person name="Chapman J.A."/>
            <person name="Shapiro H."/>
            <person name="Aerts A."/>
            <person name="Otillar R.P."/>
            <person name="Terry A.Y."/>
            <person name="Boore J.L."/>
            <person name="Simakov O."/>
            <person name="Marletaz F."/>
            <person name="Cho S.-J."/>
            <person name="Edsinger-Gonzales E."/>
            <person name="Havlak P."/>
            <person name="Kuo D.-H."/>
            <person name="Larsson T."/>
            <person name="Lv J."/>
            <person name="Arendt D."/>
            <person name="Savage R."/>
            <person name="Osoegawa K."/>
            <person name="de Jong P."/>
            <person name="Lindberg D.R."/>
            <person name="Seaver E.C."/>
            <person name="Weisblat D.A."/>
            <person name="Putnam N.H."/>
            <person name="Grigoriev I.V."/>
            <person name="Rokhsar D.S."/>
        </authorList>
    </citation>
    <scope>NUCLEOTIDE SEQUENCE</scope>
    <source>
        <strain evidence="3">I ESC-2004</strain>
    </source>
</reference>